<dbReference type="AlphaFoldDB" id="A0A9W4JD69"/>
<name>A0A9W4JD69_9EURO</name>
<proteinExistence type="predicted"/>
<dbReference type="SUPFAM" id="SSF51735">
    <property type="entry name" value="NAD(P)-binding Rossmann-fold domains"/>
    <property type="match status" value="1"/>
</dbReference>
<dbReference type="InterPro" id="IPR002347">
    <property type="entry name" value="SDR_fam"/>
</dbReference>
<dbReference type="EMBL" id="CAJVPA010000192">
    <property type="protein sequence ID" value="CAG8386662.1"/>
    <property type="molecule type" value="Genomic_DNA"/>
</dbReference>
<evidence type="ECO:0000313" key="2">
    <source>
        <dbReference type="Proteomes" id="UP001152646"/>
    </source>
</evidence>
<dbReference type="CDD" id="cd05325">
    <property type="entry name" value="carb_red_sniffer_like_SDR_c"/>
    <property type="match status" value="1"/>
</dbReference>
<dbReference type="PANTHER" id="PTHR45458:SF3">
    <property type="entry name" value="CHAIN DEHYDROGENASE (ATSC), PUTATIVE-RELATED"/>
    <property type="match status" value="1"/>
</dbReference>
<dbReference type="Proteomes" id="UP001152646">
    <property type="component" value="Unassembled WGS sequence"/>
</dbReference>
<dbReference type="InterPro" id="IPR052184">
    <property type="entry name" value="SDR_enzymes"/>
</dbReference>
<protein>
    <recommendedName>
        <fullName evidence="3">NAD(P)-binding protein</fullName>
    </recommendedName>
</protein>
<sequence>MAAPITLVVGASRGIGYELVRQLGQDPTETVVGSLRNPESFQPPHDHVKYLALDLTNSASITKAAANIEELDTLIINGAIGDNERLSSIPTARLSDYLDTNVVGPLRVAQSFIPALLRRPTRKIIFISSYCGSFGVQVDNLCGWGGLYAVSKAAENMLALQLHHELKKDDFTVIPIHPGNVATDMGNIGGGGGTPVDEAVGRILTVIRTATQKDSAKFFSHDGSILPW</sequence>
<dbReference type="PANTHER" id="PTHR45458">
    <property type="entry name" value="SHORT-CHAIN DEHYDROGENASE/REDUCTASE SDR"/>
    <property type="match status" value="1"/>
</dbReference>
<dbReference type="InterPro" id="IPR036291">
    <property type="entry name" value="NAD(P)-bd_dom_sf"/>
</dbReference>
<dbReference type="OrthoDB" id="9876299at2759"/>
<accession>A0A9W4JD69</accession>
<organism evidence="1 2">
    <name type="scientific">Penicillium salamii</name>
    <dbReference type="NCBI Taxonomy" id="1612424"/>
    <lineage>
        <taxon>Eukaryota</taxon>
        <taxon>Fungi</taxon>
        <taxon>Dikarya</taxon>
        <taxon>Ascomycota</taxon>
        <taxon>Pezizomycotina</taxon>
        <taxon>Eurotiomycetes</taxon>
        <taxon>Eurotiomycetidae</taxon>
        <taxon>Eurotiales</taxon>
        <taxon>Aspergillaceae</taxon>
        <taxon>Penicillium</taxon>
    </lineage>
</organism>
<evidence type="ECO:0000313" key="1">
    <source>
        <dbReference type="EMBL" id="CAG8386662.1"/>
    </source>
</evidence>
<dbReference type="Pfam" id="PF00106">
    <property type="entry name" value="adh_short"/>
    <property type="match status" value="1"/>
</dbReference>
<comment type="caution">
    <text evidence="1">The sequence shown here is derived from an EMBL/GenBank/DDBJ whole genome shotgun (WGS) entry which is preliminary data.</text>
</comment>
<dbReference type="PRINTS" id="PR00081">
    <property type="entry name" value="GDHRDH"/>
</dbReference>
<dbReference type="GO" id="GO:0016616">
    <property type="term" value="F:oxidoreductase activity, acting on the CH-OH group of donors, NAD or NADP as acceptor"/>
    <property type="evidence" value="ECO:0007669"/>
    <property type="project" value="TreeGrafter"/>
</dbReference>
<evidence type="ECO:0008006" key="3">
    <source>
        <dbReference type="Google" id="ProtNLM"/>
    </source>
</evidence>
<dbReference type="Gene3D" id="3.40.50.720">
    <property type="entry name" value="NAD(P)-binding Rossmann-like Domain"/>
    <property type="match status" value="1"/>
</dbReference>
<reference evidence="1" key="1">
    <citation type="submission" date="2021-07" db="EMBL/GenBank/DDBJ databases">
        <authorList>
            <person name="Branca A.L. A."/>
        </authorList>
    </citation>
    <scope>NUCLEOTIDE SEQUENCE</scope>
</reference>
<gene>
    <name evidence="1" type="ORF">PSALAMII_LOCUS6632</name>
</gene>